<keyword evidence="5 9" id="KW-0378">Hydrolase</keyword>
<evidence type="ECO:0000313" key="12">
    <source>
        <dbReference type="Proteomes" id="UP000612585"/>
    </source>
</evidence>
<evidence type="ECO:0000256" key="4">
    <source>
        <dbReference type="ARBA" id="ARBA00022741"/>
    </source>
</evidence>
<dbReference type="InterPro" id="IPR027417">
    <property type="entry name" value="P-loop_NTPase"/>
</dbReference>
<dbReference type="InterPro" id="IPR002744">
    <property type="entry name" value="MIP18-like"/>
</dbReference>
<comment type="similarity">
    <text evidence="1">In the N-terminal section; belongs to the MIP18 family.</text>
</comment>
<name>A0A8J3Z273_9ACTN</name>
<dbReference type="InterPro" id="IPR044304">
    <property type="entry name" value="NUBPL-like"/>
</dbReference>
<dbReference type="SUPFAM" id="SSF117916">
    <property type="entry name" value="Fe-S cluster assembly (FSCA) domain-like"/>
    <property type="match status" value="1"/>
</dbReference>
<dbReference type="GO" id="GO:0140663">
    <property type="term" value="F:ATP-dependent FeS chaperone activity"/>
    <property type="evidence" value="ECO:0007669"/>
    <property type="project" value="InterPro"/>
</dbReference>
<comment type="function">
    <text evidence="9">Binds and transfers iron-sulfur (Fe-S) clusters to target apoproteins. Can hydrolyze ATP.</text>
</comment>
<dbReference type="GO" id="GO:0005524">
    <property type="term" value="F:ATP binding"/>
    <property type="evidence" value="ECO:0007669"/>
    <property type="project" value="UniProtKB-UniRule"/>
</dbReference>
<dbReference type="HAMAP" id="MF_02040">
    <property type="entry name" value="Mrp_NBP35"/>
    <property type="match status" value="1"/>
</dbReference>
<evidence type="ECO:0000256" key="8">
    <source>
        <dbReference type="ARBA" id="ARBA00023014"/>
    </source>
</evidence>
<dbReference type="InterPro" id="IPR019591">
    <property type="entry name" value="Mrp/NBP35_ATP-bd"/>
</dbReference>
<dbReference type="InterPro" id="IPR033756">
    <property type="entry name" value="YlxH/NBP35"/>
</dbReference>
<evidence type="ECO:0000259" key="10">
    <source>
        <dbReference type="Pfam" id="PF01883"/>
    </source>
</evidence>
<dbReference type="PANTHER" id="PTHR42961">
    <property type="entry name" value="IRON-SULFUR PROTEIN NUBPL"/>
    <property type="match status" value="1"/>
</dbReference>
<dbReference type="AlphaFoldDB" id="A0A8J3Z273"/>
<comment type="similarity">
    <text evidence="2">In the C-terminal section; belongs to the Mrp/NBP35 ATP-binding proteins family.</text>
</comment>
<dbReference type="GO" id="GO:0016887">
    <property type="term" value="F:ATP hydrolysis activity"/>
    <property type="evidence" value="ECO:0007669"/>
    <property type="project" value="UniProtKB-UniRule"/>
</dbReference>
<dbReference type="Pfam" id="PF10609">
    <property type="entry name" value="ParA"/>
    <property type="match status" value="1"/>
</dbReference>
<dbReference type="Gene3D" id="3.30.300.130">
    <property type="entry name" value="Fe-S cluster assembly (FSCA)"/>
    <property type="match status" value="1"/>
</dbReference>
<dbReference type="GO" id="GO:0051539">
    <property type="term" value="F:4 iron, 4 sulfur cluster binding"/>
    <property type="evidence" value="ECO:0007669"/>
    <property type="project" value="TreeGrafter"/>
</dbReference>
<keyword evidence="8 9" id="KW-0411">Iron-sulfur</keyword>
<evidence type="ECO:0000256" key="5">
    <source>
        <dbReference type="ARBA" id="ARBA00022801"/>
    </source>
</evidence>
<keyword evidence="7 9" id="KW-0408">Iron</keyword>
<evidence type="ECO:0000313" key="11">
    <source>
        <dbReference type="EMBL" id="GIJ53693.1"/>
    </source>
</evidence>
<evidence type="ECO:0000256" key="1">
    <source>
        <dbReference type="ARBA" id="ARBA00007352"/>
    </source>
</evidence>
<dbReference type="InterPro" id="IPR034904">
    <property type="entry name" value="FSCA_dom_sf"/>
</dbReference>
<keyword evidence="3 9" id="KW-0479">Metal-binding</keyword>
<dbReference type="Gene3D" id="3.40.50.300">
    <property type="entry name" value="P-loop containing nucleotide triphosphate hydrolases"/>
    <property type="match status" value="1"/>
</dbReference>
<comment type="caution">
    <text evidence="11">The sequence shown here is derived from an EMBL/GenBank/DDBJ whole genome shotgun (WGS) entry which is preliminary data.</text>
</comment>
<dbReference type="PROSITE" id="PS01215">
    <property type="entry name" value="MRP"/>
    <property type="match status" value="1"/>
</dbReference>
<dbReference type="CDD" id="cd02037">
    <property type="entry name" value="Mrp_NBP35"/>
    <property type="match status" value="1"/>
</dbReference>
<dbReference type="GO" id="GO:0046872">
    <property type="term" value="F:metal ion binding"/>
    <property type="evidence" value="ECO:0007669"/>
    <property type="project" value="UniProtKB-KW"/>
</dbReference>
<dbReference type="FunFam" id="3.40.50.300:FF:000304">
    <property type="entry name" value="Iron-sulfur cluster carrier protein"/>
    <property type="match status" value="1"/>
</dbReference>
<feature type="binding site" evidence="9">
    <location>
        <begin position="139"/>
        <end position="146"/>
    </location>
    <ligand>
        <name>ATP</name>
        <dbReference type="ChEBI" id="CHEBI:30616"/>
    </ligand>
</feature>
<evidence type="ECO:0000256" key="7">
    <source>
        <dbReference type="ARBA" id="ARBA00023004"/>
    </source>
</evidence>
<dbReference type="SUPFAM" id="SSF52540">
    <property type="entry name" value="P-loop containing nucleoside triphosphate hydrolases"/>
    <property type="match status" value="1"/>
</dbReference>
<keyword evidence="12" id="KW-1185">Reference proteome</keyword>
<dbReference type="PANTHER" id="PTHR42961:SF2">
    <property type="entry name" value="IRON-SULFUR PROTEIN NUBPL"/>
    <property type="match status" value="1"/>
</dbReference>
<sequence>MAGMSAPAPTLDEAVTTALANVQDPEIRRPITELGMVKSVSVGPDGVAHIGILLTVSGCPLKDKLRTDITAAATSVAGVTAVDIDFGAMTAEQRQELQARLRGGGGGGHEGHGHGGGAEPVIPFAQPESRTRVYAVASGKGGVGKSSVTVNLAAALAKRGLSVGVVDADIYGHSVPRMLGVDGGPTRVEDMIMPPQAALGIKVISIGMFTPGNAAVVWRGPMLHRALQQFLADVYWGDLDVLLLDLPPGTGDVAISLAQLLPSAEILVVTTPQQAAAEVAERAGAIALQTHQRIIGVVENMSWLELPDGTRMNVFGEGGGQSVADSLTQGIGAKVPLLGQIPLEPKVRETGDAGTPIVLADPESPAAKALTAVADTLAVRRDSLVGKRLGLRPAGR</sequence>
<comment type="subunit">
    <text evidence="9">Homodimer.</text>
</comment>
<dbReference type="InterPro" id="IPR000808">
    <property type="entry name" value="Mrp-like_CS"/>
</dbReference>
<evidence type="ECO:0000256" key="3">
    <source>
        <dbReference type="ARBA" id="ARBA00022723"/>
    </source>
</evidence>
<dbReference type="EMBL" id="BOPG01000009">
    <property type="protein sequence ID" value="GIJ53693.1"/>
    <property type="molecule type" value="Genomic_DNA"/>
</dbReference>
<reference evidence="11" key="1">
    <citation type="submission" date="2021-01" db="EMBL/GenBank/DDBJ databases">
        <title>Whole genome shotgun sequence of Virgisporangium aurantiacum NBRC 16421.</title>
        <authorList>
            <person name="Komaki H."/>
            <person name="Tamura T."/>
        </authorList>
    </citation>
    <scope>NUCLEOTIDE SEQUENCE</scope>
    <source>
        <strain evidence="11">NBRC 16421</strain>
    </source>
</reference>
<accession>A0A8J3Z273</accession>
<proteinExistence type="inferred from homology"/>
<feature type="domain" description="MIP18 family-like" evidence="10">
    <location>
        <begin position="13"/>
        <end position="83"/>
    </location>
</feature>
<organism evidence="11 12">
    <name type="scientific">Virgisporangium aurantiacum</name>
    <dbReference type="NCBI Taxonomy" id="175570"/>
    <lineage>
        <taxon>Bacteria</taxon>
        <taxon>Bacillati</taxon>
        <taxon>Actinomycetota</taxon>
        <taxon>Actinomycetes</taxon>
        <taxon>Micromonosporales</taxon>
        <taxon>Micromonosporaceae</taxon>
        <taxon>Virgisporangium</taxon>
    </lineage>
</organism>
<dbReference type="GO" id="GO:0016226">
    <property type="term" value="P:iron-sulfur cluster assembly"/>
    <property type="evidence" value="ECO:0007669"/>
    <property type="project" value="InterPro"/>
</dbReference>
<keyword evidence="6 9" id="KW-0067">ATP-binding</keyword>
<dbReference type="Proteomes" id="UP000612585">
    <property type="component" value="Unassembled WGS sequence"/>
</dbReference>
<gene>
    <name evidence="11" type="primary">mrp</name>
    <name evidence="11" type="ORF">Vau01_012090</name>
</gene>
<evidence type="ECO:0000256" key="6">
    <source>
        <dbReference type="ARBA" id="ARBA00022840"/>
    </source>
</evidence>
<keyword evidence="4 9" id="KW-0547">Nucleotide-binding</keyword>
<comment type="similarity">
    <text evidence="9">Belongs to the Mrp/NBP35 ATP-binding proteins family.</text>
</comment>
<protein>
    <recommendedName>
        <fullName evidence="9">Iron-sulfur cluster carrier protein</fullName>
    </recommendedName>
</protein>
<evidence type="ECO:0000256" key="2">
    <source>
        <dbReference type="ARBA" id="ARBA00008205"/>
    </source>
</evidence>
<evidence type="ECO:0000256" key="9">
    <source>
        <dbReference type="HAMAP-Rule" id="MF_02040"/>
    </source>
</evidence>
<dbReference type="Pfam" id="PF01883">
    <property type="entry name" value="FeS_assembly_P"/>
    <property type="match status" value="1"/>
</dbReference>